<dbReference type="EMBL" id="BEZZ01033623">
    <property type="protein sequence ID" value="GCC40470.1"/>
    <property type="molecule type" value="Genomic_DNA"/>
</dbReference>
<name>A0A401TCT2_CHIPU</name>
<dbReference type="Proteomes" id="UP000287033">
    <property type="component" value="Unassembled WGS sequence"/>
</dbReference>
<accession>A0A401TCT2</accession>
<keyword evidence="2" id="KW-1185">Reference proteome</keyword>
<gene>
    <name evidence="1" type="ORF">chiPu_0024143</name>
</gene>
<reference evidence="1 2" key="1">
    <citation type="journal article" date="2018" name="Nat. Ecol. Evol.">
        <title>Shark genomes provide insights into elasmobranch evolution and the origin of vertebrates.</title>
        <authorList>
            <person name="Hara Y"/>
            <person name="Yamaguchi K"/>
            <person name="Onimaru K"/>
            <person name="Kadota M"/>
            <person name="Koyanagi M"/>
            <person name="Keeley SD"/>
            <person name="Tatsumi K"/>
            <person name="Tanaka K"/>
            <person name="Motone F"/>
            <person name="Kageyama Y"/>
            <person name="Nozu R"/>
            <person name="Adachi N"/>
            <person name="Nishimura O"/>
            <person name="Nakagawa R"/>
            <person name="Tanegashima C"/>
            <person name="Kiyatake I"/>
            <person name="Matsumoto R"/>
            <person name="Murakumo K"/>
            <person name="Nishida K"/>
            <person name="Terakita A"/>
            <person name="Kuratani S"/>
            <person name="Sato K"/>
            <person name="Hyodo S Kuraku.S."/>
        </authorList>
    </citation>
    <scope>NUCLEOTIDE SEQUENCE [LARGE SCALE GENOMIC DNA]</scope>
</reference>
<proteinExistence type="predicted"/>
<evidence type="ECO:0000313" key="1">
    <source>
        <dbReference type="EMBL" id="GCC40470.1"/>
    </source>
</evidence>
<sequence length="63" mass="7587">MRGRWMVTVKLTLGILSYGALCYWQWLRLYSDCKRGETRVAPWALREGLVRILEEDEWHVIYV</sequence>
<dbReference type="AlphaFoldDB" id="A0A401TCT2"/>
<comment type="caution">
    <text evidence="1">The sequence shown here is derived from an EMBL/GenBank/DDBJ whole genome shotgun (WGS) entry which is preliminary data.</text>
</comment>
<protein>
    <submittedName>
        <fullName evidence="1">Uncharacterized protein</fullName>
    </submittedName>
</protein>
<evidence type="ECO:0000313" key="2">
    <source>
        <dbReference type="Proteomes" id="UP000287033"/>
    </source>
</evidence>
<organism evidence="1 2">
    <name type="scientific">Chiloscyllium punctatum</name>
    <name type="common">Brownbanded bambooshark</name>
    <name type="synonym">Hemiscyllium punctatum</name>
    <dbReference type="NCBI Taxonomy" id="137246"/>
    <lineage>
        <taxon>Eukaryota</taxon>
        <taxon>Metazoa</taxon>
        <taxon>Chordata</taxon>
        <taxon>Craniata</taxon>
        <taxon>Vertebrata</taxon>
        <taxon>Chondrichthyes</taxon>
        <taxon>Elasmobranchii</taxon>
        <taxon>Galeomorphii</taxon>
        <taxon>Galeoidea</taxon>
        <taxon>Orectolobiformes</taxon>
        <taxon>Hemiscylliidae</taxon>
        <taxon>Chiloscyllium</taxon>
    </lineage>
</organism>
<feature type="non-terminal residue" evidence="1">
    <location>
        <position position="63"/>
    </location>
</feature>